<proteinExistence type="predicted"/>
<organism evidence="6 7">
    <name type="scientific">Kribbella deserti</name>
    <dbReference type="NCBI Taxonomy" id="1926257"/>
    <lineage>
        <taxon>Bacteria</taxon>
        <taxon>Bacillati</taxon>
        <taxon>Actinomycetota</taxon>
        <taxon>Actinomycetes</taxon>
        <taxon>Propionibacteriales</taxon>
        <taxon>Kribbellaceae</taxon>
        <taxon>Kribbella</taxon>
    </lineage>
</organism>
<evidence type="ECO:0000256" key="3">
    <source>
        <dbReference type="ARBA" id="ARBA00022989"/>
    </source>
</evidence>
<dbReference type="RefSeq" id="WP_380056729.1">
    <property type="nucleotide sequence ID" value="NZ_JBHLTC010000041.1"/>
</dbReference>
<keyword evidence="4 5" id="KW-0472">Membrane</keyword>
<reference evidence="6 7" key="1">
    <citation type="submission" date="2024-09" db="EMBL/GenBank/DDBJ databases">
        <authorList>
            <person name="Sun Q."/>
            <person name="Mori K."/>
        </authorList>
    </citation>
    <scope>NUCLEOTIDE SEQUENCE [LARGE SCALE GENOMIC DNA]</scope>
    <source>
        <strain evidence="6 7">CGMCC 1.15906</strain>
    </source>
</reference>
<feature type="transmembrane region" description="Helical" evidence="5">
    <location>
        <begin position="6"/>
        <end position="31"/>
    </location>
</feature>
<dbReference type="EMBL" id="JBHLTC010000041">
    <property type="protein sequence ID" value="MFC0629155.1"/>
    <property type="molecule type" value="Genomic_DNA"/>
</dbReference>
<evidence type="ECO:0000313" key="6">
    <source>
        <dbReference type="EMBL" id="MFC0629155.1"/>
    </source>
</evidence>
<comment type="subcellular location">
    <subcellularLocation>
        <location evidence="1">Membrane</location>
        <topology evidence="1">Multi-pass membrane protein</topology>
    </subcellularLocation>
</comment>
<dbReference type="Proteomes" id="UP001589890">
    <property type="component" value="Unassembled WGS sequence"/>
</dbReference>
<accession>A0ABV6QXD2</accession>
<feature type="transmembrane region" description="Helical" evidence="5">
    <location>
        <begin position="92"/>
        <end position="114"/>
    </location>
</feature>
<evidence type="ECO:0000256" key="4">
    <source>
        <dbReference type="ARBA" id="ARBA00023136"/>
    </source>
</evidence>
<keyword evidence="3 5" id="KW-1133">Transmembrane helix</keyword>
<protein>
    <submittedName>
        <fullName evidence="6">DoxX family protein</fullName>
    </submittedName>
</protein>
<evidence type="ECO:0000256" key="5">
    <source>
        <dbReference type="SAM" id="Phobius"/>
    </source>
</evidence>
<name>A0ABV6QXD2_9ACTN</name>
<comment type="caution">
    <text evidence="6">The sequence shown here is derived from an EMBL/GenBank/DDBJ whole genome shotgun (WGS) entry which is preliminary data.</text>
</comment>
<keyword evidence="7" id="KW-1185">Reference proteome</keyword>
<feature type="transmembrane region" description="Helical" evidence="5">
    <location>
        <begin position="67"/>
        <end position="85"/>
    </location>
</feature>
<evidence type="ECO:0000313" key="7">
    <source>
        <dbReference type="Proteomes" id="UP001589890"/>
    </source>
</evidence>
<gene>
    <name evidence="6" type="ORF">ACFFGN_34135</name>
</gene>
<sequence length="115" mass="11750">MYEAYQIVAVLTILANAVIAILDFCKANFVLQNSAAVDVPESWIPWLAALKAAGATGLLLGLLGVPYVGTAAAVGLVVFFIGAVLTHIRAKAISTIGAPVAYLALAVATLTLGLV</sequence>
<evidence type="ECO:0000256" key="1">
    <source>
        <dbReference type="ARBA" id="ARBA00004141"/>
    </source>
</evidence>
<keyword evidence="2 5" id="KW-0812">Transmembrane</keyword>
<dbReference type="InterPro" id="IPR032808">
    <property type="entry name" value="DoxX"/>
</dbReference>
<evidence type="ECO:0000256" key="2">
    <source>
        <dbReference type="ARBA" id="ARBA00022692"/>
    </source>
</evidence>
<dbReference type="Pfam" id="PF13564">
    <property type="entry name" value="DoxX_2"/>
    <property type="match status" value="1"/>
</dbReference>